<proteinExistence type="predicted"/>
<comment type="caution">
    <text evidence="2">The sequence shown here is derived from an EMBL/GenBank/DDBJ whole genome shotgun (WGS) entry which is preliminary data.</text>
</comment>
<organism evidence="2 3">
    <name type="scientific">Cudoniella acicularis</name>
    <dbReference type="NCBI Taxonomy" id="354080"/>
    <lineage>
        <taxon>Eukaryota</taxon>
        <taxon>Fungi</taxon>
        <taxon>Dikarya</taxon>
        <taxon>Ascomycota</taxon>
        <taxon>Pezizomycotina</taxon>
        <taxon>Leotiomycetes</taxon>
        <taxon>Helotiales</taxon>
        <taxon>Tricladiaceae</taxon>
        <taxon>Cudoniella</taxon>
    </lineage>
</organism>
<dbReference type="Proteomes" id="UP000566819">
    <property type="component" value="Unassembled WGS sequence"/>
</dbReference>
<dbReference type="AlphaFoldDB" id="A0A8H4RDM6"/>
<evidence type="ECO:0000256" key="1">
    <source>
        <dbReference type="SAM" id="MobiDB-lite"/>
    </source>
</evidence>
<dbReference type="OrthoDB" id="3524371at2759"/>
<feature type="region of interest" description="Disordered" evidence="1">
    <location>
        <begin position="49"/>
        <end position="95"/>
    </location>
</feature>
<protein>
    <submittedName>
        <fullName evidence="2">Uncharacterized protein</fullName>
    </submittedName>
</protein>
<evidence type="ECO:0000313" key="3">
    <source>
        <dbReference type="Proteomes" id="UP000566819"/>
    </source>
</evidence>
<feature type="region of interest" description="Disordered" evidence="1">
    <location>
        <begin position="311"/>
        <end position="332"/>
    </location>
</feature>
<feature type="region of interest" description="Disordered" evidence="1">
    <location>
        <begin position="1"/>
        <end position="31"/>
    </location>
</feature>
<dbReference type="EMBL" id="JAAMPI010000850">
    <property type="protein sequence ID" value="KAF4628174.1"/>
    <property type="molecule type" value="Genomic_DNA"/>
</dbReference>
<gene>
    <name evidence="2" type="ORF">G7Y89_g9977</name>
</gene>
<accession>A0A8H4RDM6</accession>
<name>A0A8H4RDM6_9HELO</name>
<feature type="compositionally biased region" description="Polar residues" evidence="1">
    <location>
        <begin position="1"/>
        <end position="12"/>
    </location>
</feature>
<feature type="compositionally biased region" description="Polar residues" evidence="1">
    <location>
        <begin position="19"/>
        <end position="30"/>
    </location>
</feature>
<reference evidence="2 3" key="1">
    <citation type="submission" date="2020-03" db="EMBL/GenBank/DDBJ databases">
        <title>Draft Genome Sequence of Cudoniella acicularis.</title>
        <authorList>
            <person name="Buettner E."/>
            <person name="Kellner H."/>
        </authorList>
    </citation>
    <scope>NUCLEOTIDE SEQUENCE [LARGE SCALE GENOMIC DNA]</scope>
    <source>
        <strain evidence="2 3">DSM 108380</strain>
    </source>
</reference>
<evidence type="ECO:0000313" key="2">
    <source>
        <dbReference type="EMBL" id="KAF4628174.1"/>
    </source>
</evidence>
<keyword evidence="3" id="KW-1185">Reference proteome</keyword>
<feature type="compositionally biased region" description="Polar residues" evidence="1">
    <location>
        <begin position="311"/>
        <end position="322"/>
    </location>
</feature>
<sequence>MTFQLLSTQSRQYTRDETNLTPSTDRNGFQNDVPLGTVASRVNYLQSLANSTPPRLDQPYGNRRRENSRTGFGRRLNSRFGEPASRNTKPDEQTQIDTSHSFLGLRTPRKNHDEQHGIAGYRMKYDRVPGIHGQVKPQGFTQRAQYDAVSPWTTFPKVVPIQNAKKFGEEDMSVLDGMDPLEKSTHCTAQASMFPASSLQEALDAYHNDYGRHQNDTLSSQASILTTSTIRRQSVRDLYYDYGIERPARLVSSDRSRDMDYTPRPNNPHRHCHNCSWVNSSPSLRCWKCRHRFCEQCKVLSLLPTSNSRPNNYNSTNLTTGEANDVRGKSTPAGDRAIFANIVKENPGWIRPGTPAPVLAAGRRPIQSPHEISFF</sequence>